<feature type="domain" description="Transposase IS116/IS110/IS902 C-terminal" evidence="2">
    <location>
        <begin position="300"/>
        <end position="374"/>
    </location>
</feature>
<dbReference type="Pfam" id="PF01548">
    <property type="entry name" value="DEDD_Tnp_IS110"/>
    <property type="match status" value="1"/>
</dbReference>
<dbReference type="PANTHER" id="PTHR33055:SF3">
    <property type="entry name" value="PUTATIVE TRANSPOSASE FOR IS117-RELATED"/>
    <property type="match status" value="1"/>
</dbReference>
<protein>
    <submittedName>
        <fullName evidence="3">Uncharacterized protein</fullName>
    </submittedName>
</protein>
<reference evidence="3" key="1">
    <citation type="journal article" date="2011" name="Environ. Microbiol.">
        <title>Genomic insights into the metabolic potential of the polycyclic aromatic hydrocarbon degrading sulfate-reducing Deltaproteobacterium N47.</title>
        <authorList>
            <person name="Bergmann F."/>
            <person name="Selesi D."/>
            <person name="Weinmaier T."/>
            <person name="Tischler P."/>
            <person name="Rattei T."/>
            <person name="Meckenstock R.U."/>
        </authorList>
    </citation>
    <scope>NUCLEOTIDE SEQUENCE</scope>
</reference>
<gene>
    <name evidence="3" type="ORF">N47_B21150</name>
</gene>
<evidence type="ECO:0000259" key="1">
    <source>
        <dbReference type="Pfam" id="PF01548"/>
    </source>
</evidence>
<dbReference type="AlphaFoldDB" id="E1YE39"/>
<dbReference type="EMBL" id="FR695870">
    <property type="protein sequence ID" value="CBX28969.1"/>
    <property type="molecule type" value="Genomic_DNA"/>
</dbReference>
<organism evidence="3">
    <name type="scientific">uncultured Desulfobacterium sp</name>
    <dbReference type="NCBI Taxonomy" id="201089"/>
    <lineage>
        <taxon>Bacteria</taxon>
        <taxon>Pseudomonadati</taxon>
        <taxon>Thermodesulfobacteriota</taxon>
        <taxon>Desulfobacteria</taxon>
        <taxon>Desulfobacterales</taxon>
        <taxon>Desulfobacteriaceae</taxon>
        <taxon>Desulfobacterium</taxon>
        <taxon>environmental samples</taxon>
    </lineage>
</organism>
<proteinExistence type="predicted"/>
<dbReference type="InterPro" id="IPR002525">
    <property type="entry name" value="Transp_IS110-like_N"/>
</dbReference>
<evidence type="ECO:0000259" key="2">
    <source>
        <dbReference type="Pfam" id="PF02371"/>
    </source>
</evidence>
<dbReference type="InterPro" id="IPR047650">
    <property type="entry name" value="Transpos_IS110"/>
</dbReference>
<dbReference type="Pfam" id="PF02371">
    <property type="entry name" value="Transposase_20"/>
    <property type="match status" value="1"/>
</dbReference>
<feature type="domain" description="Transposase IS110-like N-terminal" evidence="1">
    <location>
        <begin position="32"/>
        <end position="189"/>
    </location>
</feature>
<dbReference type="InterPro" id="IPR003346">
    <property type="entry name" value="Transposase_20"/>
</dbReference>
<dbReference type="PANTHER" id="PTHR33055">
    <property type="entry name" value="TRANSPOSASE FOR INSERTION SEQUENCE ELEMENT IS1111A"/>
    <property type="match status" value="1"/>
</dbReference>
<accession>E1YE39</accession>
<evidence type="ECO:0000313" key="3">
    <source>
        <dbReference type="EMBL" id="CBX28969.1"/>
    </source>
</evidence>
<sequence length="482" mass="54481">MKKRTIFSCQSQELNTLFEEAGNNAKVMCIPIDYAKKEHVVMFCNGHGNILRKPFPVKNSPEGLEYLTQQVLSSCRHRGIDPKHTFFGGEDVGSYAQNFINTLRSGGWLIAGVNAHDAKKQRTNAQASTDTLDLMGIASMLLNRRANCSPAQTGIYHNLRGLTRHRKKLVDMSTEEKNRIYTVADQIFPGFLDEKNTGISPFSNSSLYLMADRFSPAQIRRRKRQKLIETLRKYGTAKPEITADKLQLYAAHVLNTPTEYLSALQVSLVHHIKHFSCLQESTEHLEREMALWLAQTQGAFLTTLRGIGIVLASGTTAEIGDPNRQKPVANLVPYSGIIPRVKQTGGPEGQTRTGKVSKRCNRILKNYVVQSAHHIGLHGPEDLMADYKKRDANGQHADFGIGRRYIRTAMCLMRNSQIYIPKRLRSKGINPEERAGYFLMIWPSLRDKWAKLGALETAFTNDNPLGRWRNMVQELYEIKLKL</sequence>
<dbReference type="GO" id="GO:0006313">
    <property type="term" value="P:DNA transposition"/>
    <property type="evidence" value="ECO:0007669"/>
    <property type="project" value="InterPro"/>
</dbReference>
<dbReference type="GO" id="GO:0004803">
    <property type="term" value="F:transposase activity"/>
    <property type="evidence" value="ECO:0007669"/>
    <property type="project" value="InterPro"/>
</dbReference>
<name>E1YE39_9BACT</name>
<dbReference type="GO" id="GO:0003677">
    <property type="term" value="F:DNA binding"/>
    <property type="evidence" value="ECO:0007669"/>
    <property type="project" value="InterPro"/>
</dbReference>